<gene>
    <name evidence="1" type="ORF">GCWU000325_01133</name>
</gene>
<protein>
    <submittedName>
        <fullName evidence="1">Uncharacterized protein</fullName>
    </submittedName>
</protein>
<dbReference type="STRING" id="626522.GCWU000325_01133"/>
<dbReference type="EMBL" id="ACIJ02000018">
    <property type="protein sequence ID" value="EEX71603.1"/>
    <property type="molecule type" value="Genomic_DNA"/>
</dbReference>
<comment type="caution">
    <text evidence="1">The sequence shown here is derived from an EMBL/GenBank/DDBJ whole genome shotgun (WGS) entry which is preliminary data.</text>
</comment>
<dbReference type="Proteomes" id="UP000003460">
    <property type="component" value="Unassembled WGS sequence"/>
</dbReference>
<evidence type="ECO:0000313" key="1">
    <source>
        <dbReference type="EMBL" id="EEX71603.1"/>
    </source>
</evidence>
<accession>C9LFZ5</accession>
<reference evidence="1" key="1">
    <citation type="submission" date="2009-09" db="EMBL/GenBank/DDBJ databases">
        <authorList>
            <person name="Weinstock G."/>
            <person name="Sodergren E."/>
            <person name="Clifton S."/>
            <person name="Fulton L."/>
            <person name="Fulton B."/>
            <person name="Courtney L."/>
            <person name="Fronick C."/>
            <person name="Harrison M."/>
            <person name="Strong C."/>
            <person name="Farmer C."/>
            <person name="Delahaunty K."/>
            <person name="Markovic C."/>
            <person name="Hall O."/>
            <person name="Minx P."/>
            <person name="Tomlinson C."/>
            <person name="Mitreva M."/>
            <person name="Nelson J."/>
            <person name="Hou S."/>
            <person name="Wollam A."/>
            <person name="Pepin K.H."/>
            <person name="Johnson M."/>
            <person name="Bhonagiri V."/>
            <person name="Nash W.E."/>
            <person name="Warren W."/>
            <person name="Chinwalla A."/>
            <person name="Mardis E.R."/>
            <person name="Wilson R.K."/>
        </authorList>
    </citation>
    <scope>NUCLEOTIDE SEQUENCE [LARGE SCALE GENOMIC DNA]</scope>
    <source>
        <strain evidence="1">ATCC 51259</strain>
    </source>
</reference>
<dbReference type="AlphaFoldDB" id="C9LFZ5"/>
<proteinExistence type="predicted"/>
<dbReference type="HOGENOM" id="CLU_2619125_0_0_10"/>
<evidence type="ECO:0000313" key="2">
    <source>
        <dbReference type="Proteomes" id="UP000003460"/>
    </source>
</evidence>
<sequence>MIAAFCITKVLSFPRERTIVLSRGKERTITIVQINDETKDFRNEMKGGRKTEEDAQEFALTLHRKAFTCAKSGCKRSI</sequence>
<organism evidence="1 2">
    <name type="scientific">Alloprevotella tannerae ATCC 51259</name>
    <dbReference type="NCBI Taxonomy" id="626522"/>
    <lineage>
        <taxon>Bacteria</taxon>
        <taxon>Pseudomonadati</taxon>
        <taxon>Bacteroidota</taxon>
        <taxon>Bacteroidia</taxon>
        <taxon>Bacteroidales</taxon>
        <taxon>Prevotellaceae</taxon>
        <taxon>Alloprevotella</taxon>
    </lineage>
</organism>
<keyword evidence="2" id="KW-1185">Reference proteome</keyword>
<name>C9LFZ5_9BACT</name>